<evidence type="ECO:0000259" key="2">
    <source>
        <dbReference type="Pfam" id="PF07632"/>
    </source>
</evidence>
<dbReference type="SUPFAM" id="SSF53590">
    <property type="entry name" value="Nucleoside hydrolase"/>
    <property type="match status" value="1"/>
</dbReference>
<feature type="chain" id="PRO_5037311843" evidence="1">
    <location>
        <begin position="25"/>
        <end position="479"/>
    </location>
</feature>
<dbReference type="Proteomes" id="UP000617628">
    <property type="component" value="Unassembled WGS sequence"/>
</dbReference>
<dbReference type="EMBL" id="JAENIL010000004">
    <property type="protein sequence ID" value="MBK1875893.1"/>
    <property type="molecule type" value="Genomic_DNA"/>
</dbReference>
<dbReference type="Gene3D" id="3.90.245.10">
    <property type="entry name" value="Ribonucleoside hydrolase-like"/>
    <property type="match status" value="1"/>
</dbReference>
<feature type="signal peptide" evidence="1">
    <location>
        <begin position="1"/>
        <end position="24"/>
    </location>
</feature>
<evidence type="ECO:0000313" key="4">
    <source>
        <dbReference type="EMBL" id="MBK1875893.1"/>
    </source>
</evidence>
<sequence>MKTRIITLVVFCSFLGSFMGAPTAATELKERMIVLTDMGADPDDEQSLVRLLLYANQIDIEGIVATTSCWQTDEIRPDFIETILTAYEKVQPNLLKHEAGYPTADELRAVSKEGIAKYGMEGVGDDMDTEGSDLIIEVLENGDERPLWISVWGGANVLAQALRKIDKTRTQDEASELVSKLRVYAISDQDDSAIWIRKEFPELFYIVSPGDDYGASTWIGIKNKYQGVDNSAISNPWLGEHIQQGHGALGAVYPDVAWGMEGDSPAFLGLLPNGLNFPEKPNWGGWGGRYELYRPSFIGVKDRGSIVVPEAETRPIWTNAMDTYKPYLPNEYGRAVERSRRSFTNAQVTLWRWRDEFQNDFAARMDWAVNDYEDANHPPVPQLRHSEEITVKSGEEFTLDAYGSSDPDGDSISYLWFHYPEAGTHKVLIEQNGAENVDRVRYTAPEVKEKVTAHFILKVTDKGVPALTRYKRVVVTIEP</sequence>
<keyword evidence="1" id="KW-0732">Signal</keyword>
<dbReference type="Pfam" id="PF21027">
    <property type="entry name" value="Sde0182_C"/>
    <property type="match status" value="1"/>
</dbReference>
<organism evidence="4 5">
    <name type="scientific">Pelagicoccus mobilis</name>
    <dbReference type="NCBI Taxonomy" id="415221"/>
    <lineage>
        <taxon>Bacteria</taxon>
        <taxon>Pseudomonadati</taxon>
        <taxon>Verrucomicrobiota</taxon>
        <taxon>Opitutia</taxon>
        <taxon>Puniceicoccales</taxon>
        <taxon>Pelagicoccaceae</taxon>
        <taxon>Pelagicoccus</taxon>
    </lineage>
</organism>
<accession>A0A934RT09</accession>
<dbReference type="Pfam" id="PF07632">
    <property type="entry name" value="Sde182_NH-like"/>
    <property type="match status" value="1"/>
</dbReference>
<dbReference type="Gene3D" id="2.60.40.10">
    <property type="entry name" value="Immunoglobulins"/>
    <property type="match status" value="1"/>
</dbReference>
<evidence type="ECO:0000259" key="3">
    <source>
        <dbReference type="Pfam" id="PF21027"/>
    </source>
</evidence>
<dbReference type="InterPro" id="IPR013783">
    <property type="entry name" value="Ig-like_fold"/>
</dbReference>
<dbReference type="InterPro" id="IPR011483">
    <property type="entry name" value="Sde182_NH-like"/>
</dbReference>
<feature type="domain" description="Cellulose-binding Sde182 C-terminal" evidence="3">
    <location>
        <begin position="397"/>
        <end position="477"/>
    </location>
</feature>
<name>A0A934RT09_9BACT</name>
<dbReference type="AlphaFoldDB" id="A0A934RT09"/>
<evidence type="ECO:0000313" key="5">
    <source>
        <dbReference type="Proteomes" id="UP000617628"/>
    </source>
</evidence>
<gene>
    <name evidence="4" type="ORF">JIN87_03375</name>
</gene>
<comment type="caution">
    <text evidence="4">The sequence shown here is derived from an EMBL/GenBank/DDBJ whole genome shotgun (WGS) entry which is preliminary data.</text>
</comment>
<evidence type="ECO:0000256" key="1">
    <source>
        <dbReference type="SAM" id="SignalP"/>
    </source>
</evidence>
<reference evidence="4" key="1">
    <citation type="submission" date="2021-01" db="EMBL/GenBank/DDBJ databases">
        <title>Modified the classification status of verrucomicrobia.</title>
        <authorList>
            <person name="Feng X."/>
        </authorList>
    </citation>
    <scope>NUCLEOTIDE SEQUENCE</scope>
    <source>
        <strain evidence="4">KCTC 13126</strain>
    </source>
</reference>
<keyword evidence="5" id="KW-1185">Reference proteome</keyword>
<dbReference type="InterPro" id="IPR048527">
    <property type="entry name" value="Sde182_C"/>
</dbReference>
<dbReference type="InterPro" id="IPR036452">
    <property type="entry name" value="Ribo_hydro-like"/>
</dbReference>
<protein>
    <submittedName>
        <fullName evidence="4">DUF1593 domain-containing protein</fullName>
    </submittedName>
</protein>
<proteinExistence type="predicted"/>
<dbReference type="GO" id="GO:0016799">
    <property type="term" value="F:hydrolase activity, hydrolyzing N-glycosyl compounds"/>
    <property type="evidence" value="ECO:0007669"/>
    <property type="project" value="InterPro"/>
</dbReference>
<feature type="domain" description="Cellulose-binding Sde182 nucleoside hydrolase-like" evidence="2">
    <location>
        <begin position="31"/>
        <end position="290"/>
    </location>
</feature>
<dbReference type="RefSeq" id="WP_200354108.1">
    <property type="nucleotide sequence ID" value="NZ_JAENIL010000004.1"/>
</dbReference>